<dbReference type="GO" id="GO:0006096">
    <property type="term" value="P:glycolytic process"/>
    <property type="evidence" value="ECO:0007669"/>
    <property type="project" value="InterPro"/>
</dbReference>
<comment type="similarity">
    <text evidence="9">Belongs to the phosphoglycerate kinase family.</text>
</comment>
<dbReference type="AlphaFoldDB" id="A0A2H0N7I9"/>
<proteinExistence type="inferred from homology"/>
<feature type="binding site" evidence="7">
    <location>
        <begin position="23"/>
        <end position="25"/>
    </location>
    <ligand>
        <name>substrate</name>
    </ligand>
</feature>
<evidence type="ECO:0000256" key="5">
    <source>
        <dbReference type="ARBA" id="ARBA00022777"/>
    </source>
</evidence>
<reference evidence="10 11" key="1">
    <citation type="submission" date="2017-09" db="EMBL/GenBank/DDBJ databases">
        <title>Depth-based differentiation of microbial function through sediment-hosted aquifers and enrichment of novel symbionts in the deep terrestrial subsurface.</title>
        <authorList>
            <person name="Probst A.J."/>
            <person name="Ladd B."/>
            <person name="Jarett J.K."/>
            <person name="Geller-Mcgrath D.E."/>
            <person name="Sieber C.M."/>
            <person name="Emerson J.B."/>
            <person name="Anantharaman K."/>
            <person name="Thomas B.C."/>
            <person name="Malmstrom R."/>
            <person name="Stieglmeier M."/>
            <person name="Klingl A."/>
            <person name="Woyke T."/>
            <person name="Ryan C.M."/>
            <person name="Banfield J.F."/>
        </authorList>
    </citation>
    <scope>NUCLEOTIDE SEQUENCE [LARGE SCALE GENOMIC DNA]</scope>
    <source>
        <strain evidence="10">CG11_big_fil_rev_8_21_14_0_20_35_14</strain>
    </source>
</reference>
<protein>
    <recommendedName>
        <fullName evidence="2 9">Phosphoglycerate kinase</fullName>
        <ecNumber evidence="2 9">2.7.2.3</ecNumber>
    </recommendedName>
</protein>
<evidence type="ECO:0000256" key="3">
    <source>
        <dbReference type="ARBA" id="ARBA00022679"/>
    </source>
</evidence>
<dbReference type="EC" id="2.7.2.3" evidence="2 9"/>
<feature type="binding site" evidence="8">
    <location>
        <position position="297"/>
    </location>
    <ligand>
        <name>ATP</name>
        <dbReference type="ChEBI" id="CHEBI:30616"/>
    </ligand>
</feature>
<sequence length="366" mass="40559">MAITYLSKIPKKKLTGTAIVRVDFNGGLFRLEKAINTFKYLEKYADKIVVIGHKGRPTLPLNKKEKEELSLEFETKNLSRLLGGKVIFLDSIKLSENGNDIRRAPKKSIILLENLRFIKGEMENDEETGRILASLGDYYVNEAFAASHRENSSVCAMTKYIKSYAGFNFEEEIKNLSLVLKKAKKPIVLIFGGAKITSKTPVIMKFYNKADNILIGGALANTLLYLSGVKIGNSLAEKHVDSAVLRLLQMDKIHIPSDLRKSGNKILDIGPKTEVEFKNYIKGAKTIIWNGPIGMFEKKGFEIGTKSIAKVIADTKAFTVVGGGETIEAIRKFKLEKKYDFVSTGGGAMLEFLAGDKLPGIKALEK</sequence>
<keyword evidence="6 8" id="KW-0067">ATP-binding</keyword>
<dbReference type="GO" id="GO:0005829">
    <property type="term" value="C:cytosol"/>
    <property type="evidence" value="ECO:0007669"/>
    <property type="project" value="TreeGrafter"/>
</dbReference>
<dbReference type="PANTHER" id="PTHR11406">
    <property type="entry name" value="PHOSPHOGLYCERATE KINASE"/>
    <property type="match status" value="1"/>
</dbReference>
<evidence type="ECO:0000256" key="6">
    <source>
        <dbReference type="ARBA" id="ARBA00022840"/>
    </source>
</evidence>
<evidence type="ECO:0000313" key="11">
    <source>
        <dbReference type="Proteomes" id="UP000229893"/>
    </source>
</evidence>
<dbReference type="Proteomes" id="UP000229893">
    <property type="component" value="Unassembled WGS sequence"/>
</dbReference>
<organism evidence="10 11">
    <name type="scientific">Candidatus Liptonbacteria bacterium CG11_big_fil_rev_8_21_14_0_20_35_14</name>
    <dbReference type="NCBI Taxonomy" id="1974634"/>
    <lineage>
        <taxon>Bacteria</taxon>
        <taxon>Candidatus Liptoniibacteriota</taxon>
    </lineage>
</organism>
<dbReference type="InterPro" id="IPR001576">
    <property type="entry name" value="Phosphoglycerate_kinase"/>
</dbReference>
<feature type="binding site" evidence="7">
    <location>
        <position position="116"/>
    </location>
    <ligand>
        <name>(2R)-3-phosphoglycerate</name>
        <dbReference type="ChEBI" id="CHEBI:58272"/>
    </ligand>
</feature>
<dbReference type="GO" id="GO:0006094">
    <property type="term" value="P:gluconeogenesis"/>
    <property type="evidence" value="ECO:0007669"/>
    <property type="project" value="TreeGrafter"/>
</dbReference>
<dbReference type="GO" id="GO:0043531">
    <property type="term" value="F:ADP binding"/>
    <property type="evidence" value="ECO:0007669"/>
    <property type="project" value="TreeGrafter"/>
</dbReference>
<evidence type="ECO:0000256" key="2">
    <source>
        <dbReference type="ARBA" id="ARBA00013061"/>
    </source>
</evidence>
<accession>A0A2H0N7I9</accession>
<gene>
    <name evidence="10" type="primary">pgk</name>
    <name evidence="10" type="ORF">COV57_02055</name>
</gene>
<evidence type="ECO:0000256" key="7">
    <source>
        <dbReference type="PIRSR" id="PIRSR000724-1"/>
    </source>
</evidence>
<feature type="binding site" evidence="8">
    <location>
        <position position="199"/>
    </location>
    <ligand>
        <name>ATP</name>
        <dbReference type="ChEBI" id="CHEBI:30616"/>
    </ligand>
</feature>
<keyword evidence="3 9" id="KW-0808">Transferase</keyword>
<dbReference type="InterPro" id="IPR015824">
    <property type="entry name" value="Phosphoglycerate_kinase_N"/>
</dbReference>
<dbReference type="GO" id="GO:0005524">
    <property type="term" value="F:ATP binding"/>
    <property type="evidence" value="ECO:0007669"/>
    <property type="project" value="UniProtKB-KW"/>
</dbReference>
<evidence type="ECO:0000256" key="1">
    <source>
        <dbReference type="ARBA" id="ARBA00000642"/>
    </source>
</evidence>
<evidence type="ECO:0000256" key="9">
    <source>
        <dbReference type="RuleBase" id="RU000532"/>
    </source>
</evidence>
<dbReference type="PANTHER" id="PTHR11406:SF23">
    <property type="entry name" value="PHOSPHOGLYCERATE KINASE 1, CHLOROPLASTIC-RELATED"/>
    <property type="match status" value="1"/>
</dbReference>
<feature type="binding site" evidence="7">
    <location>
        <position position="149"/>
    </location>
    <ligand>
        <name>(2R)-3-phosphoglycerate</name>
        <dbReference type="ChEBI" id="CHEBI:58272"/>
    </ligand>
</feature>
<dbReference type="Gene3D" id="3.40.50.1260">
    <property type="entry name" value="Phosphoglycerate kinase, N-terminal domain"/>
    <property type="match status" value="3"/>
</dbReference>
<feature type="binding site" evidence="7">
    <location>
        <begin position="53"/>
        <end position="56"/>
    </location>
    <ligand>
        <name>substrate</name>
    </ligand>
</feature>
<feature type="binding site" evidence="7">
    <location>
        <position position="30"/>
    </location>
    <ligand>
        <name>(2R)-3-phosphoglycerate</name>
        <dbReference type="ChEBI" id="CHEBI:58272"/>
    </ligand>
</feature>
<comment type="catalytic activity">
    <reaction evidence="1 9">
        <text>(2R)-3-phosphoglycerate + ATP = (2R)-3-phospho-glyceroyl phosphate + ADP</text>
        <dbReference type="Rhea" id="RHEA:14801"/>
        <dbReference type="ChEBI" id="CHEBI:30616"/>
        <dbReference type="ChEBI" id="CHEBI:57604"/>
        <dbReference type="ChEBI" id="CHEBI:58272"/>
        <dbReference type="ChEBI" id="CHEBI:456216"/>
        <dbReference type="EC" id="2.7.2.3"/>
    </reaction>
</comment>
<dbReference type="Pfam" id="PF00162">
    <property type="entry name" value="PGK"/>
    <property type="match status" value="1"/>
</dbReference>
<comment type="caution">
    <text evidence="10">The sequence shown here is derived from an EMBL/GenBank/DDBJ whole genome shotgun (WGS) entry which is preliminary data.</text>
</comment>
<dbReference type="EMBL" id="PCWO01000031">
    <property type="protein sequence ID" value="PIR04859.1"/>
    <property type="molecule type" value="Genomic_DNA"/>
</dbReference>
<name>A0A2H0N7I9_9BACT</name>
<dbReference type="GO" id="GO:0004618">
    <property type="term" value="F:phosphoglycerate kinase activity"/>
    <property type="evidence" value="ECO:0007669"/>
    <property type="project" value="UniProtKB-EC"/>
</dbReference>
<evidence type="ECO:0000256" key="4">
    <source>
        <dbReference type="ARBA" id="ARBA00022741"/>
    </source>
</evidence>
<keyword evidence="4" id="KW-0547">Nucleotide-binding</keyword>
<dbReference type="PIRSF" id="PIRSF000724">
    <property type="entry name" value="Pgk"/>
    <property type="match status" value="1"/>
</dbReference>
<dbReference type="SUPFAM" id="SSF53748">
    <property type="entry name" value="Phosphoglycerate kinase"/>
    <property type="match status" value="1"/>
</dbReference>
<evidence type="ECO:0000313" key="10">
    <source>
        <dbReference type="EMBL" id="PIR04859.1"/>
    </source>
</evidence>
<evidence type="ECO:0000256" key="8">
    <source>
        <dbReference type="PIRSR" id="PIRSR000724-2"/>
    </source>
</evidence>
<dbReference type="PRINTS" id="PR00477">
    <property type="entry name" value="PHGLYCKINASE"/>
</dbReference>
<keyword evidence="5 9" id="KW-0418">Kinase</keyword>
<dbReference type="InterPro" id="IPR036043">
    <property type="entry name" value="Phosphoglycerate_kinase_sf"/>
</dbReference>